<keyword evidence="2" id="KW-1185">Reference proteome</keyword>
<accession>A0ACC5WZD2</accession>
<proteinExistence type="predicted"/>
<dbReference type="Proteomes" id="UP000829447">
    <property type="component" value="Linkage Group LG12"/>
</dbReference>
<comment type="caution">
    <text evidence="1">The sequence shown here is derived from an EMBL/GenBank/DDBJ whole genome shotgun (WGS) entry which is preliminary data.</text>
</comment>
<name>A0ACC5WZD2_PANGG</name>
<reference evidence="1 2" key="1">
    <citation type="journal article" date="2022" name="bioRxiv">
        <title>An ancient truncated duplication of the anti-Mullerian hormone receptor type 2 gene is a potential conserved master sex determinant in the Pangasiidae catfish family.</title>
        <authorList>
            <person name="Wen M."/>
            <person name="Pan Q."/>
            <person name="Jouanno E."/>
            <person name="Montfort J."/>
            <person name="Zahm M."/>
            <person name="Cabau C."/>
            <person name="Klopp C."/>
            <person name="Iampietro C."/>
            <person name="Roques C."/>
            <person name="Bouchez O."/>
            <person name="Castinel A."/>
            <person name="Donnadieu C."/>
            <person name="Parrinello H."/>
            <person name="Poncet C."/>
            <person name="Belmonte E."/>
            <person name="Gautier V."/>
            <person name="Avarre J.-C."/>
            <person name="Dugue R."/>
            <person name="Gustiano R."/>
            <person name="Ha T.T.T."/>
            <person name="Campet M."/>
            <person name="Sriphairoj K."/>
            <person name="Ribolli J."/>
            <person name="de Almeida F.L."/>
            <person name="Desvignes T."/>
            <person name="Postlethwait J.H."/>
            <person name="Bucao C.F."/>
            <person name="Robinson-Rechavi M."/>
            <person name="Bobe J."/>
            <person name="Herpin A."/>
            <person name="Guiguen Y."/>
        </authorList>
    </citation>
    <scope>NUCLEOTIDE SEQUENCE [LARGE SCALE GENOMIC DNA]</scope>
    <source>
        <strain evidence="1">YG-Dec2019</strain>
    </source>
</reference>
<evidence type="ECO:0000313" key="2">
    <source>
        <dbReference type="Proteomes" id="UP000829447"/>
    </source>
</evidence>
<gene>
    <name evidence="1" type="ORF">PGIGA_G00034520</name>
</gene>
<protein>
    <submittedName>
        <fullName evidence="1">Uncharacterized protein</fullName>
    </submittedName>
</protein>
<sequence>MSLSRAWLCRDIVDESRRGGGRGNRKRADKQVDNKPRAGQIPVWEACRHTEPEQSHHFPLLLFQSRRSWLHSSRTEVTSAYKYGKCEGMGQRT</sequence>
<dbReference type="EMBL" id="CM040465">
    <property type="protein sequence ID" value="MCI4384093.1"/>
    <property type="molecule type" value="Genomic_DNA"/>
</dbReference>
<organism evidence="1 2">
    <name type="scientific">Pangasianodon gigas</name>
    <name type="common">Mekong giant catfish</name>
    <name type="synonym">Pangasius gigas</name>
    <dbReference type="NCBI Taxonomy" id="30993"/>
    <lineage>
        <taxon>Eukaryota</taxon>
        <taxon>Metazoa</taxon>
        <taxon>Chordata</taxon>
        <taxon>Craniata</taxon>
        <taxon>Vertebrata</taxon>
        <taxon>Euteleostomi</taxon>
        <taxon>Actinopterygii</taxon>
        <taxon>Neopterygii</taxon>
        <taxon>Teleostei</taxon>
        <taxon>Ostariophysi</taxon>
        <taxon>Siluriformes</taxon>
        <taxon>Pangasiidae</taxon>
        <taxon>Pangasianodon</taxon>
    </lineage>
</organism>
<evidence type="ECO:0000313" key="1">
    <source>
        <dbReference type="EMBL" id="MCI4384093.1"/>
    </source>
</evidence>